<dbReference type="PANTHER" id="PTHR10343:SF81">
    <property type="entry name" value="CRUCIFORM DNA-RECOGNIZING PROTEIN 1-RELATED"/>
    <property type="match status" value="1"/>
</dbReference>
<feature type="compositionally biased region" description="Low complexity" evidence="2">
    <location>
        <begin position="454"/>
        <end position="465"/>
    </location>
</feature>
<protein>
    <recommendedName>
        <fullName evidence="3">AMP-activated protein kinase glycogen-binding domain-containing protein</fullName>
    </recommendedName>
</protein>
<feature type="compositionally biased region" description="Polar residues" evidence="2">
    <location>
        <begin position="418"/>
        <end position="442"/>
    </location>
</feature>
<organism evidence="4 5">
    <name type="scientific">Rhizopogon vinicolor AM-OR11-026</name>
    <dbReference type="NCBI Taxonomy" id="1314800"/>
    <lineage>
        <taxon>Eukaryota</taxon>
        <taxon>Fungi</taxon>
        <taxon>Dikarya</taxon>
        <taxon>Basidiomycota</taxon>
        <taxon>Agaricomycotina</taxon>
        <taxon>Agaricomycetes</taxon>
        <taxon>Agaricomycetidae</taxon>
        <taxon>Boletales</taxon>
        <taxon>Suillineae</taxon>
        <taxon>Rhizopogonaceae</taxon>
        <taxon>Rhizopogon</taxon>
    </lineage>
</organism>
<feature type="region of interest" description="Disordered" evidence="2">
    <location>
        <begin position="380"/>
        <end position="472"/>
    </location>
</feature>
<evidence type="ECO:0000313" key="4">
    <source>
        <dbReference type="EMBL" id="OAX43075.1"/>
    </source>
</evidence>
<dbReference type="GO" id="GO:0005737">
    <property type="term" value="C:cytoplasm"/>
    <property type="evidence" value="ECO:0007669"/>
    <property type="project" value="TreeGrafter"/>
</dbReference>
<keyword evidence="5" id="KW-1185">Reference proteome</keyword>
<dbReference type="GO" id="GO:0031588">
    <property type="term" value="C:nucleotide-activated protein kinase complex"/>
    <property type="evidence" value="ECO:0007669"/>
    <property type="project" value="TreeGrafter"/>
</dbReference>
<dbReference type="SUPFAM" id="SSF81296">
    <property type="entry name" value="E set domains"/>
    <property type="match status" value="1"/>
</dbReference>
<feature type="compositionally biased region" description="Polar residues" evidence="2">
    <location>
        <begin position="105"/>
        <end position="114"/>
    </location>
</feature>
<name>A0A1B7NDW3_9AGAM</name>
<gene>
    <name evidence="4" type="ORF">K503DRAFT_862546</name>
</gene>
<dbReference type="InterPro" id="IPR050827">
    <property type="entry name" value="CRP1_MDG1_kinase"/>
</dbReference>
<dbReference type="PANTHER" id="PTHR10343">
    <property type="entry name" value="5'-AMP-ACTIVATED PROTEIN KINASE , BETA SUBUNIT"/>
    <property type="match status" value="1"/>
</dbReference>
<feature type="compositionally biased region" description="Polar residues" evidence="2">
    <location>
        <begin position="400"/>
        <end position="409"/>
    </location>
</feature>
<dbReference type="InParanoid" id="A0A1B7NDW3"/>
<dbReference type="EMBL" id="KV448144">
    <property type="protein sequence ID" value="OAX43075.1"/>
    <property type="molecule type" value="Genomic_DNA"/>
</dbReference>
<dbReference type="GO" id="GO:0005634">
    <property type="term" value="C:nucleus"/>
    <property type="evidence" value="ECO:0007669"/>
    <property type="project" value="TreeGrafter"/>
</dbReference>
<feature type="compositionally biased region" description="Polar residues" evidence="2">
    <location>
        <begin position="318"/>
        <end position="329"/>
    </location>
</feature>
<dbReference type="Gene3D" id="2.60.40.10">
    <property type="entry name" value="Immunoglobulins"/>
    <property type="match status" value="1"/>
</dbReference>
<feature type="region of interest" description="Disordered" evidence="2">
    <location>
        <begin position="307"/>
        <end position="368"/>
    </location>
</feature>
<reference evidence="4 5" key="1">
    <citation type="submission" date="2016-06" db="EMBL/GenBank/DDBJ databases">
        <title>Comparative genomics of the ectomycorrhizal sister species Rhizopogon vinicolor and Rhizopogon vesiculosus (Basidiomycota: Boletales) reveals a divergence of the mating type B locus.</title>
        <authorList>
            <consortium name="DOE Joint Genome Institute"/>
            <person name="Mujic A.B."/>
            <person name="Kuo A."/>
            <person name="Tritt A."/>
            <person name="Lipzen A."/>
            <person name="Chen C."/>
            <person name="Johnson J."/>
            <person name="Sharma A."/>
            <person name="Barry K."/>
            <person name="Grigoriev I.V."/>
            <person name="Spatafora J.W."/>
        </authorList>
    </citation>
    <scope>NUCLEOTIDE SEQUENCE [LARGE SCALE GENOMIC DNA]</scope>
    <source>
        <strain evidence="4 5">AM-OR11-026</strain>
    </source>
</reference>
<dbReference type="GO" id="GO:0019901">
    <property type="term" value="F:protein kinase binding"/>
    <property type="evidence" value="ECO:0007669"/>
    <property type="project" value="TreeGrafter"/>
</dbReference>
<dbReference type="AlphaFoldDB" id="A0A1B7NDW3"/>
<dbReference type="GO" id="GO:0007165">
    <property type="term" value="P:signal transduction"/>
    <property type="evidence" value="ECO:0007669"/>
    <property type="project" value="TreeGrafter"/>
</dbReference>
<sequence>MDNFEADFSWPSGDASDVILTGSFDHWSCSIHLPKGASGFAQRISVPWNQKVPYKFIVDGRWVTRDDRPTELDGAGNLNNVLFTPSKPTTSTIDYPPIPVVPQVPTESMSSTTALPEAPSLYSETSQQEASKVDEDGGITESDSTDVTSAVVDLVVPGKELSPLNVPDVEAAEPAEPSSVADSLSAIVDSAKSSVSDVYEEIATNSAPSVSGEIASAPECISSGVSIIPSIPSDPTDNILDETEQPSAISIPEIASTVADIPDNVSSPEIAGSVPQIAPIVHIAILPVNDSTLNESASLEGEIAADHGDHLVPHPSDADTSVSELSTHSPIHLSKAASPETQETQTGEQTVLNPNPEPTQEETAEAQVVEQENGELLVDATSSDPATNGSTPNIDVDTNPVETTDTSATDAGPVMPENESSSQAPEHQDASASSMPSTPELNSDTKLKDISLMSSTTGSPVTPSSKFNMRKKRRSLFAKVKDFFTHKEKVKK</sequence>
<dbReference type="InterPro" id="IPR032640">
    <property type="entry name" value="AMPK1_CBM"/>
</dbReference>
<feature type="domain" description="AMP-activated protein kinase glycogen-binding" evidence="3">
    <location>
        <begin position="7"/>
        <end position="82"/>
    </location>
</feature>
<accession>A0A1B7NDW3</accession>
<dbReference type="InterPro" id="IPR014756">
    <property type="entry name" value="Ig_E-set"/>
</dbReference>
<evidence type="ECO:0000256" key="2">
    <source>
        <dbReference type="SAM" id="MobiDB-lite"/>
    </source>
</evidence>
<dbReference type="Proteomes" id="UP000092154">
    <property type="component" value="Unassembled WGS sequence"/>
</dbReference>
<dbReference type="OrthoDB" id="5873279at2759"/>
<evidence type="ECO:0000256" key="1">
    <source>
        <dbReference type="ARBA" id="ARBA00038216"/>
    </source>
</evidence>
<dbReference type="STRING" id="1314800.A0A1B7NDW3"/>
<feature type="compositionally biased region" description="Low complexity" evidence="2">
    <location>
        <begin position="340"/>
        <end position="350"/>
    </location>
</feature>
<dbReference type="InterPro" id="IPR013783">
    <property type="entry name" value="Ig-like_fold"/>
</dbReference>
<evidence type="ECO:0000259" key="3">
    <source>
        <dbReference type="Pfam" id="PF16561"/>
    </source>
</evidence>
<feature type="compositionally biased region" description="Polar residues" evidence="2">
    <location>
        <begin position="380"/>
        <end position="393"/>
    </location>
</feature>
<dbReference type="Pfam" id="PF16561">
    <property type="entry name" value="AMPK1_CBM"/>
    <property type="match status" value="1"/>
</dbReference>
<evidence type="ECO:0000313" key="5">
    <source>
        <dbReference type="Proteomes" id="UP000092154"/>
    </source>
</evidence>
<comment type="similarity">
    <text evidence="1">Belongs to the CRP1/MDG1 family.</text>
</comment>
<dbReference type="CDD" id="cd02859">
    <property type="entry name" value="E_set_AMPKbeta_like_N"/>
    <property type="match status" value="1"/>
</dbReference>
<proteinExistence type="inferred from homology"/>
<feature type="region of interest" description="Disordered" evidence="2">
    <location>
        <begin position="105"/>
        <end position="144"/>
    </location>
</feature>